<evidence type="ECO:0000313" key="6">
    <source>
        <dbReference type="Proteomes" id="UP001597327"/>
    </source>
</evidence>
<dbReference type="NCBIfam" id="TIGR01730">
    <property type="entry name" value="RND_mfp"/>
    <property type="match status" value="1"/>
</dbReference>
<dbReference type="Gene3D" id="2.40.30.170">
    <property type="match status" value="1"/>
</dbReference>
<dbReference type="Gene3D" id="2.40.50.100">
    <property type="match status" value="1"/>
</dbReference>
<reference evidence="6" key="1">
    <citation type="journal article" date="2019" name="Int. J. Syst. Evol. Microbiol.">
        <title>The Global Catalogue of Microorganisms (GCM) 10K type strain sequencing project: providing services to taxonomists for standard genome sequencing and annotation.</title>
        <authorList>
            <consortium name="The Broad Institute Genomics Platform"/>
            <consortium name="The Broad Institute Genome Sequencing Center for Infectious Disease"/>
            <person name="Wu L."/>
            <person name="Ma J."/>
        </authorList>
    </citation>
    <scope>NUCLEOTIDE SEQUENCE [LARGE SCALE GENOMIC DNA]</scope>
    <source>
        <strain evidence="6">JCM 3369</strain>
    </source>
</reference>
<comment type="similarity">
    <text evidence="1">Belongs to the membrane fusion protein (MFP) (TC 8.A.1) family.</text>
</comment>
<feature type="signal peptide" evidence="3">
    <location>
        <begin position="1"/>
        <end position="22"/>
    </location>
</feature>
<protein>
    <submittedName>
        <fullName evidence="5">Efflux RND transporter periplasmic adaptor subunit</fullName>
    </submittedName>
</protein>
<dbReference type="Gene3D" id="2.40.420.20">
    <property type="match status" value="1"/>
</dbReference>
<dbReference type="Proteomes" id="UP001597327">
    <property type="component" value="Unassembled WGS sequence"/>
</dbReference>
<evidence type="ECO:0000256" key="3">
    <source>
        <dbReference type="SAM" id="SignalP"/>
    </source>
</evidence>
<dbReference type="PANTHER" id="PTHR30469">
    <property type="entry name" value="MULTIDRUG RESISTANCE PROTEIN MDTA"/>
    <property type="match status" value="1"/>
</dbReference>
<evidence type="ECO:0000256" key="1">
    <source>
        <dbReference type="ARBA" id="ARBA00009477"/>
    </source>
</evidence>
<dbReference type="InterPro" id="IPR058792">
    <property type="entry name" value="Beta-barrel_RND_2"/>
</dbReference>
<organism evidence="5 6">
    <name type="scientific">Roseibium aestuarii</name>
    <dbReference type="NCBI Taxonomy" id="2600299"/>
    <lineage>
        <taxon>Bacteria</taxon>
        <taxon>Pseudomonadati</taxon>
        <taxon>Pseudomonadota</taxon>
        <taxon>Alphaproteobacteria</taxon>
        <taxon>Hyphomicrobiales</taxon>
        <taxon>Stappiaceae</taxon>
        <taxon>Roseibium</taxon>
    </lineage>
</organism>
<gene>
    <name evidence="5" type="ORF">ACFSC7_03430</name>
</gene>
<keyword evidence="6" id="KW-1185">Reference proteome</keyword>
<sequence>MHFKFSYVLALAMTGAVATWMATGTIVRGGQEDSANGTPPPAERQQDSQGTLFKVEVLPVSAQARLSLLEIRGRTEAHAKVAVRAETAAVVNERPARSGARVEAGDVLCRMDVGTREANVAEAKAMLAQAQLNYKAADKLSQSGFTAQTTLAAQQAALDAARARVEEAELELDRTQVRAPISGVIESPMADVGARLNVGDTCATIVAFNPMTAIGQVAELNVGKLSLGMTATVDLITGQSVPGKVTYIAPAADADTRTFRIEVEMDNSDGAIRDGLTALTRIELPTRQAHFLSPSMLTLNDAGQIGVRAVNDQNITEFHPVTILGNEGQGVWVDGLPETVTIITVGQDYVKDGETVEPIVKTAEAAR</sequence>
<dbReference type="Gene3D" id="1.10.287.470">
    <property type="entry name" value="Helix hairpin bin"/>
    <property type="match status" value="1"/>
</dbReference>
<dbReference type="SUPFAM" id="SSF111369">
    <property type="entry name" value="HlyD-like secretion proteins"/>
    <property type="match status" value="1"/>
</dbReference>
<dbReference type="PANTHER" id="PTHR30469:SF29">
    <property type="entry name" value="BLR2860 PROTEIN"/>
    <property type="match status" value="1"/>
</dbReference>
<dbReference type="Pfam" id="PF25954">
    <property type="entry name" value="Beta-barrel_RND_2"/>
    <property type="match status" value="1"/>
</dbReference>
<dbReference type="RefSeq" id="WP_149891609.1">
    <property type="nucleotide sequence ID" value="NZ_JBHUFA010000001.1"/>
</dbReference>
<dbReference type="InterPro" id="IPR006143">
    <property type="entry name" value="RND_pump_MFP"/>
</dbReference>
<name>A0ABW4JV20_9HYPH</name>
<accession>A0ABW4JV20</accession>
<feature type="chain" id="PRO_5045497692" evidence="3">
    <location>
        <begin position="23"/>
        <end position="367"/>
    </location>
</feature>
<evidence type="ECO:0000259" key="4">
    <source>
        <dbReference type="Pfam" id="PF25954"/>
    </source>
</evidence>
<feature type="domain" description="CusB-like beta-barrel" evidence="4">
    <location>
        <begin position="217"/>
        <end position="282"/>
    </location>
</feature>
<keyword evidence="3" id="KW-0732">Signal</keyword>
<keyword evidence="2" id="KW-0175">Coiled coil</keyword>
<proteinExistence type="inferred from homology"/>
<feature type="coiled-coil region" evidence="2">
    <location>
        <begin position="120"/>
        <end position="178"/>
    </location>
</feature>
<evidence type="ECO:0000313" key="5">
    <source>
        <dbReference type="EMBL" id="MFD1694553.1"/>
    </source>
</evidence>
<dbReference type="EMBL" id="JBHUFA010000001">
    <property type="protein sequence ID" value="MFD1694553.1"/>
    <property type="molecule type" value="Genomic_DNA"/>
</dbReference>
<comment type="caution">
    <text evidence="5">The sequence shown here is derived from an EMBL/GenBank/DDBJ whole genome shotgun (WGS) entry which is preliminary data.</text>
</comment>
<evidence type="ECO:0000256" key="2">
    <source>
        <dbReference type="SAM" id="Coils"/>
    </source>
</evidence>